<dbReference type="PANTHER" id="PTHR48462:SF1">
    <property type="entry name" value="PROTEIN, PUTATIVE-RELATED"/>
    <property type="match status" value="1"/>
</dbReference>
<dbReference type="HOGENOM" id="CLU_2041538_0_0_1"/>
<keyword evidence="1 2" id="KW-0812">Transmembrane</keyword>
<reference evidence="6" key="4">
    <citation type="journal article" date="2018" name="Nat. Plants">
        <title>Whole-genome landscape of Medicago truncatula symbiotic genes.</title>
        <authorList>
            <person name="Pecrix Y."/>
            <person name="Staton S.E."/>
            <person name="Sallet E."/>
            <person name="Lelandais-Briere C."/>
            <person name="Moreau S."/>
            <person name="Carrere S."/>
            <person name="Blein T."/>
            <person name="Jardinaud M.F."/>
            <person name="Latrasse D."/>
            <person name="Zouine M."/>
            <person name="Zahm M."/>
            <person name="Kreplak J."/>
            <person name="Mayjonade B."/>
            <person name="Satge C."/>
            <person name="Perez M."/>
            <person name="Cauet S."/>
            <person name="Marande W."/>
            <person name="Chantry-Darmon C."/>
            <person name="Lopez-Roques C."/>
            <person name="Bouchez O."/>
            <person name="Berard A."/>
            <person name="Debelle F."/>
            <person name="Munos S."/>
            <person name="Bendahmane A."/>
            <person name="Berges H."/>
            <person name="Niebel A."/>
            <person name="Buitink J."/>
            <person name="Frugier F."/>
            <person name="Benhamed M."/>
            <person name="Crespi M."/>
            <person name="Gouzy J."/>
            <person name="Gamas P."/>
        </authorList>
    </citation>
    <scope>NUCLEOTIDE SEQUENCE [LARGE SCALE GENOMIC DNA]</scope>
    <source>
        <strain evidence="6">cv. Jemalong A17</strain>
    </source>
</reference>
<evidence type="ECO:0000256" key="1">
    <source>
        <dbReference type="SAM" id="Phobius"/>
    </source>
</evidence>
<reference evidence="2 5" key="2">
    <citation type="journal article" date="2014" name="BMC Genomics">
        <title>An improved genome release (version Mt4.0) for the model legume Medicago truncatula.</title>
        <authorList>
            <person name="Tang H."/>
            <person name="Krishnakumar V."/>
            <person name="Bidwell S."/>
            <person name="Rosen B."/>
            <person name="Chan A."/>
            <person name="Zhou S."/>
            <person name="Gentzbittel L."/>
            <person name="Childs K.L."/>
            <person name="Yandell M."/>
            <person name="Gundlach H."/>
            <person name="Mayer K.F."/>
            <person name="Schwartz D.C."/>
            <person name="Town C.D."/>
        </authorList>
    </citation>
    <scope>GENOME REANNOTATION</scope>
    <source>
        <strain evidence="2">A17</strain>
        <strain evidence="4 5">cv. Jemalong A17</strain>
    </source>
</reference>
<organism evidence="2 5">
    <name type="scientific">Medicago truncatula</name>
    <name type="common">Barrel medic</name>
    <name type="synonym">Medicago tribuloides</name>
    <dbReference type="NCBI Taxonomy" id="3880"/>
    <lineage>
        <taxon>Eukaryota</taxon>
        <taxon>Viridiplantae</taxon>
        <taxon>Streptophyta</taxon>
        <taxon>Embryophyta</taxon>
        <taxon>Tracheophyta</taxon>
        <taxon>Spermatophyta</taxon>
        <taxon>Magnoliopsida</taxon>
        <taxon>eudicotyledons</taxon>
        <taxon>Gunneridae</taxon>
        <taxon>Pentapetalae</taxon>
        <taxon>rosids</taxon>
        <taxon>fabids</taxon>
        <taxon>Fabales</taxon>
        <taxon>Fabaceae</taxon>
        <taxon>Papilionoideae</taxon>
        <taxon>50 kb inversion clade</taxon>
        <taxon>NPAAA clade</taxon>
        <taxon>Hologalegina</taxon>
        <taxon>IRL clade</taxon>
        <taxon>Trifolieae</taxon>
        <taxon>Medicago</taxon>
    </lineage>
</organism>
<sequence length="121" mass="14081">MEVKFDMTTRQKVVFRCLQTTHAQYFLLAILIDGLSQHMSPIEYRTILIYRIMIPLLSIDEVSLFAIRRVWIPLGSIKFIVRSFPASNKGTNLLWMFFLIYLGGQISVKKKAPLKFLTDPQ</sequence>
<dbReference type="Proteomes" id="UP000265566">
    <property type="component" value="Chromosome 6"/>
</dbReference>
<feature type="transmembrane region" description="Helical" evidence="1">
    <location>
        <begin position="48"/>
        <end position="72"/>
    </location>
</feature>
<feature type="transmembrane region" description="Helical" evidence="1">
    <location>
        <begin position="92"/>
        <end position="108"/>
    </location>
</feature>
<evidence type="ECO:0000313" key="3">
    <source>
        <dbReference type="EMBL" id="RHN50624.1"/>
    </source>
</evidence>
<reference evidence="2 5" key="1">
    <citation type="journal article" date="2011" name="Nature">
        <title>The Medicago genome provides insight into the evolution of rhizobial symbioses.</title>
        <authorList>
            <person name="Young N.D."/>
            <person name="Debelle F."/>
            <person name="Oldroyd G.E."/>
            <person name="Geurts R."/>
            <person name="Cannon S.B."/>
            <person name="Udvardi M.K."/>
            <person name="Benedito V.A."/>
            <person name="Mayer K.F."/>
            <person name="Gouzy J."/>
            <person name="Schoof H."/>
            <person name="Van de Peer Y."/>
            <person name="Proost S."/>
            <person name="Cook D.R."/>
            <person name="Meyers B.C."/>
            <person name="Spannagl M."/>
            <person name="Cheung F."/>
            <person name="De Mita S."/>
            <person name="Krishnakumar V."/>
            <person name="Gundlach H."/>
            <person name="Zhou S."/>
            <person name="Mudge J."/>
            <person name="Bharti A.K."/>
            <person name="Murray J.D."/>
            <person name="Naoumkina M.A."/>
            <person name="Rosen B."/>
            <person name="Silverstein K.A."/>
            <person name="Tang H."/>
            <person name="Rombauts S."/>
            <person name="Zhao P.X."/>
            <person name="Zhou P."/>
            <person name="Barbe V."/>
            <person name="Bardou P."/>
            <person name="Bechner M."/>
            <person name="Bellec A."/>
            <person name="Berger A."/>
            <person name="Berges H."/>
            <person name="Bidwell S."/>
            <person name="Bisseling T."/>
            <person name="Choisne N."/>
            <person name="Couloux A."/>
            <person name="Denny R."/>
            <person name="Deshpande S."/>
            <person name="Dai X."/>
            <person name="Doyle J.J."/>
            <person name="Dudez A.M."/>
            <person name="Farmer A.D."/>
            <person name="Fouteau S."/>
            <person name="Franken C."/>
            <person name="Gibelin C."/>
            <person name="Gish J."/>
            <person name="Goldstein S."/>
            <person name="Gonzalez A.J."/>
            <person name="Green P.J."/>
            <person name="Hallab A."/>
            <person name="Hartog M."/>
            <person name="Hua A."/>
            <person name="Humphray S.J."/>
            <person name="Jeong D.H."/>
            <person name="Jing Y."/>
            <person name="Jocker A."/>
            <person name="Kenton S.M."/>
            <person name="Kim D.J."/>
            <person name="Klee K."/>
            <person name="Lai H."/>
            <person name="Lang C."/>
            <person name="Lin S."/>
            <person name="Macmil S.L."/>
            <person name="Magdelenat G."/>
            <person name="Matthews L."/>
            <person name="McCorrison J."/>
            <person name="Monaghan E.L."/>
            <person name="Mun J.H."/>
            <person name="Najar F.Z."/>
            <person name="Nicholson C."/>
            <person name="Noirot C."/>
            <person name="O'Bleness M."/>
            <person name="Paule C.R."/>
            <person name="Poulain J."/>
            <person name="Prion F."/>
            <person name="Qin B."/>
            <person name="Qu C."/>
            <person name="Retzel E.F."/>
            <person name="Riddle C."/>
            <person name="Sallet E."/>
            <person name="Samain S."/>
            <person name="Samson N."/>
            <person name="Sanders I."/>
            <person name="Saurat O."/>
            <person name="Scarpelli C."/>
            <person name="Schiex T."/>
            <person name="Segurens B."/>
            <person name="Severin A.J."/>
            <person name="Sherrier D.J."/>
            <person name="Shi R."/>
            <person name="Sims S."/>
            <person name="Singer S.R."/>
            <person name="Sinharoy S."/>
            <person name="Sterck L."/>
            <person name="Viollet A."/>
            <person name="Wang B.B."/>
            <person name="Wang K."/>
            <person name="Wang M."/>
            <person name="Wang X."/>
            <person name="Warfsmann J."/>
            <person name="Weissenbach J."/>
            <person name="White D.D."/>
            <person name="White J.D."/>
            <person name="Wiley G.B."/>
            <person name="Wincker P."/>
            <person name="Xing Y."/>
            <person name="Yang L."/>
            <person name="Yao Z."/>
            <person name="Ying F."/>
            <person name="Zhai J."/>
            <person name="Zhou L."/>
            <person name="Zuber A."/>
            <person name="Denarie J."/>
            <person name="Dixon R.A."/>
            <person name="May G.D."/>
            <person name="Schwartz D.C."/>
            <person name="Rogers J."/>
            <person name="Quetier F."/>
            <person name="Town C.D."/>
            <person name="Roe B.A."/>
        </authorList>
    </citation>
    <scope>NUCLEOTIDE SEQUENCE [LARGE SCALE GENOMIC DNA]</scope>
    <source>
        <strain evidence="2">A17</strain>
        <strain evidence="4 5">cv. Jemalong A17</strain>
    </source>
</reference>
<gene>
    <name evidence="2" type="ordered locus">MTR_6g023795</name>
    <name evidence="3" type="ORF">MtrunA17_Chr6g0459481</name>
</gene>
<evidence type="ECO:0000313" key="6">
    <source>
        <dbReference type="Proteomes" id="UP000265566"/>
    </source>
</evidence>
<name>A0A072U8N2_MEDTR</name>
<reference evidence="3" key="5">
    <citation type="journal article" date="2018" name="Nat. Plants">
        <title>Whole-genome landscape of Medicago truncatula symbiotic genes.</title>
        <authorList>
            <person name="Pecrix Y."/>
            <person name="Gamas P."/>
            <person name="Carrere S."/>
        </authorList>
    </citation>
    <scope>NUCLEOTIDE SEQUENCE</scope>
    <source>
        <tissue evidence="3">Leaves</tissue>
    </source>
</reference>
<evidence type="ECO:0000313" key="4">
    <source>
        <dbReference type="EnsemblPlants" id="KEH25448"/>
    </source>
</evidence>
<proteinExistence type="predicted"/>
<dbReference type="EMBL" id="CM001222">
    <property type="protein sequence ID" value="KEH25448.1"/>
    <property type="molecule type" value="Genomic_DNA"/>
</dbReference>
<protein>
    <submittedName>
        <fullName evidence="2">Transmembrane protein, putative</fullName>
    </submittedName>
</protein>
<dbReference type="PaxDb" id="3880-AES75068"/>
<keyword evidence="5" id="KW-1185">Reference proteome</keyword>
<dbReference type="eggNOG" id="ENOG502RYYI">
    <property type="taxonomic scope" value="Eukaryota"/>
</dbReference>
<dbReference type="Gramene" id="rna34932">
    <property type="protein sequence ID" value="RHN50624.1"/>
    <property type="gene ID" value="gene34932"/>
</dbReference>
<accession>A0A072U8N2</accession>
<reference evidence="4" key="3">
    <citation type="submission" date="2015-04" db="UniProtKB">
        <authorList>
            <consortium name="EnsemblPlants"/>
        </authorList>
    </citation>
    <scope>IDENTIFICATION</scope>
    <source>
        <strain evidence="4">cv. Jemalong A17</strain>
    </source>
</reference>
<dbReference type="PANTHER" id="PTHR48462">
    <property type="entry name" value="PROTEIN, PUTATIVE-RELATED"/>
    <property type="match status" value="1"/>
</dbReference>
<keyword evidence="1" id="KW-0472">Membrane</keyword>
<dbReference type="EMBL" id="PSQE01000006">
    <property type="protein sequence ID" value="RHN50624.1"/>
    <property type="molecule type" value="Genomic_DNA"/>
</dbReference>
<dbReference type="EnsemblPlants" id="KEH25448">
    <property type="protein sequence ID" value="KEH25448"/>
    <property type="gene ID" value="MTR_6g023795"/>
</dbReference>
<dbReference type="Proteomes" id="UP000002051">
    <property type="component" value="Chromosome 6"/>
</dbReference>
<evidence type="ECO:0000313" key="5">
    <source>
        <dbReference type="Proteomes" id="UP000002051"/>
    </source>
</evidence>
<keyword evidence="1" id="KW-1133">Transmembrane helix</keyword>
<dbReference type="AlphaFoldDB" id="A0A072U8N2"/>
<evidence type="ECO:0000313" key="2">
    <source>
        <dbReference type="EMBL" id="KEH25448.1"/>
    </source>
</evidence>